<evidence type="ECO:0000256" key="1">
    <source>
        <dbReference type="SAM" id="MobiDB-lite"/>
    </source>
</evidence>
<proteinExistence type="predicted"/>
<organism evidence="2 3">
    <name type="scientific">Clostridium botulinum</name>
    <dbReference type="NCBI Taxonomy" id="1491"/>
    <lineage>
        <taxon>Bacteria</taxon>
        <taxon>Bacillati</taxon>
        <taxon>Bacillota</taxon>
        <taxon>Clostridia</taxon>
        <taxon>Eubacteriales</taxon>
        <taxon>Clostridiaceae</taxon>
        <taxon>Clostridium</taxon>
    </lineage>
</organism>
<protein>
    <submittedName>
        <fullName evidence="2">Uncharacterized protein</fullName>
    </submittedName>
</protein>
<comment type="caution">
    <text evidence="2">The sequence shown here is derived from an EMBL/GenBank/DDBJ whole genome shotgun (WGS) entry which is preliminary data.</text>
</comment>
<reference evidence="2 3" key="1">
    <citation type="submission" date="2019-02" db="EMBL/GenBank/DDBJ databases">
        <title>Genome sequencing of Clostridium botulinum clinical isolates.</title>
        <authorList>
            <person name="Brunt J."/>
            <person name="Van Vliet A.H.M."/>
            <person name="Stringer S.C."/>
            <person name="Grant K.A."/>
            <person name="Carter A.C."/>
            <person name="Peck M.W."/>
        </authorList>
    </citation>
    <scope>NUCLEOTIDE SEQUENCE [LARGE SCALE GENOMIC DNA]</scope>
    <source>
        <strain evidence="2 3">H113700579</strain>
    </source>
</reference>
<gene>
    <name evidence="2" type="ORF">EXM65_02700</name>
</gene>
<sequence>MAVKGIGNICKSPGNISNMGSGSLPILNGTKGTLAISSSVEIANIGSAVRTGIGGAELGLGTYNFSKGSNNASSKETDKNNNAANKKDYEKESSSNNKGKDIENKVQGNENEGGSKARIADDILDKELLDNVNIMKDKLPSWAKNKGNFGYSEADIEEIDKTEYFAHSSIQTEIPSVKGSGISVKTESSPFKANRSQW</sequence>
<name>A0A6M0SP45_CLOBO</name>
<accession>A0A6M0SP45</accession>
<evidence type="ECO:0000313" key="2">
    <source>
        <dbReference type="EMBL" id="NFA41515.1"/>
    </source>
</evidence>
<dbReference type="Proteomes" id="UP000472355">
    <property type="component" value="Unassembled WGS sequence"/>
</dbReference>
<feature type="region of interest" description="Disordered" evidence="1">
    <location>
        <begin position="69"/>
        <end position="118"/>
    </location>
</feature>
<dbReference type="EMBL" id="SGKU01000004">
    <property type="protein sequence ID" value="NFA41515.1"/>
    <property type="molecule type" value="Genomic_DNA"/>
</dbReference>
<feature type="compositionally biased region" description="Basic and acidic residues" evidence="1">
    <location>
        <begin position="75"/>
        <end position="104"/>
    </location>
</feature>
<evidence type="ECO:0000313" key="3">
    <source>
        <dbReference type="Proteomes" id="UP000472355"/>
    </source>
</evidence>
<dbReference type="AlphaFoldDB" id="A0A6M0SP45"/>